<gene>
    <name evidence="1" type="ORF">MUN89_03765</name>
</gene>
<accession>A0ABY4EKT7</accession>
<dbReference type="RefSeq" id="WP_244711529.1">
    <property type="nucleotide sequence ID" value="NZ_CP095073.1"/>
</dbReference>
<dbReference type="EMBL" id="CP095073">
    <property type="protein sequence ID" value="UOQ45081.1"/>
    <property type="molecule type" value="Genomic_DNA"/>
</dbReference>
<evidence type="ECO:0000313" key="1">
    <source>
        <dbReference type="EMBL" id="UOQ45081.1"/>
    </source>
</evidence>
<name>A0ABY4EKT7_9BACI</name>
<reference evidence="1 2" key="1">
    <citation type="submission" date="2022-04" db="EMBL/GenBank/DDBJ databases">
        <title>Halobacillus sp. isolated from saltern.</title>
        <authorList>
            <person name="Won M."/>
            <person name="Lee C.-M."/>
            <person name="Woen H.-Y."/>
            <person name="Kwon S.-W."/>
        </authorList>
    </citation>
    <scope>NUCLEOTIDE SEQUENCE [LARGE SCALE GENOMIC DNA]</scope>
    <source>
        <strain evidence="1 2">SSBR10-3</strain>
    </source>
</reference>
<proteinExistence type="predicted"/>
<organism evidence="1 2">
    <name type="scientific">Halobacillus salinarum</name>
    <dbReference type="NCBI Taxonomy" id="2932257"/>
    <lineage>
        <taxon>Bacteria</taxon>
        <taxon>Bacillati</taxon>
        <taxon>Bacillota</taxon>
        <taxon>Bacilli</taxon>
        <taxon>Bacillales</taxon>
        <taxon>Bacillaceae</taxon>
        <taxon>Halobacillus</taxon>
    </lineage>
</organism>
<dbReference type="Proteomes" id="UP000831787">
    <property type="component" value="Chromosome"/>
</dbReference>
<keyword evidence="2" id="KW-1185">Reference proteome</keyword>
<sequence>MKKVTAFIAAGVFAIALSFGYGYSSGWQDTAGNAYQPDNDAIYPPVS</sequence>
<evidence type="ECO:0000313" key="2">
    <source>
        <dbReference type="Proteomes" id="UP000831787"/>
    </source>
</evidence>
<protein>
    <submittedName>
        <fullName evidence="1">Uncharacterized protein</fullName>
    </submittedName>
</protein>